<sequence length="179" mass="20987">MTSKALILVDFEKEWTDKSSDYFVGDISELIEKTNKLIDYCRKNDYKIIFTTHIEKDSDEAFVENSENVEIFDEINKQDSDVLIKKNKISPFYQTDLYKHLEGIDEIVIAGILTNLCVRSLAQDAYDRDFEIKIIKDCCRAFDEETHNFTIKDLKATREEIEFLNLNEFIEYNGAKIIL</sequence>
<dbReference type="InterPro" id="IPR050272">
    <property type="entry name" value="Isochorismatase-like_hydrls"/>
</dbReference>
<comment type="caution">
    <text evidence="3">The sequence shown here is derived from an EMBL/GenBank/DDBJ whole genome shotgun (WGS) entry which is preliminary data.</text>
</comment>
<dbReference type="Pfam" id="PF00857">
    <property type="entry name" value="Isochorismatase"/>
    <property type="match status" value="1"/>
</dbReference>
<gene>
    <name evidence="3" type="ORF">COU08_03630</name>
</gene>
<accession>A0A2M6WHD0</accession>
<name>A0A2M6WHD0_9BACT</name>
<feature type="domain" description="Isochorismatase-like" evidence="2">
    <location>
        <begin position="5"/>
        <end position="156"/>
    </location>
</feature>
<keyword evidence="1" id="KW-0378">Hydrolase</keyword>
<evidence type="ECO:0000313" key="3">
    <source>
        <dbReference type="EMBL" id="PIT92201.1"/>
    </source>
</evidence>
<evidence type="ECO:0000313" key="4">
    <source>
        <dbReference type="Proteomes" id="UP000228635"/>
    </source>
</evidence>
<dbReference type="SUPFAM" id="SSF52499">
    <property type="entry name" value="Isochorismatase-like hydrolases"/>
    <property type="match status" value="1"/>
</dbReference>
<dbReference type="EMBL" id="PFBA01000031">
    <property type="protein sequence ID" value="PIT92201.1"/>
    <property type="molecule type" value="Genomic_DNA"/>
</dbReference>
<evidence type="ECO:0000256" key="1">
    <source>
        <dbReference type="ARBA" id="ARBA00022801"/>
    </source>
</evidence>
<dbReference type="PANTHER" id="PTHR43540:SF6">
    <property type="entry name" value="ISOCHORISMATASE-LIKE DOMAIN-CONTAINING PROTEIN"/>
    <property type="match status" value="1"/>
</dbReference>
<dbReference type="Proteomes" id="UP000228635">
    <property type="component" value="Unassembled WGS sequence"/>
</dbReference>
<dbReference type="InterPro" id="IPR036380">
    <property type="entry name" value="Isochorismatase-like_sf"/>
</dbReference>
<reference evidence="4" key="1">
    <citation type="submission" date="2017-09" db="EMBL/GenBank/DDBJ databases">
        <title>Depth-based differentiation of microbial function through sediment-hosted aquifers and enrichment of novel symbionts in the deep terrestrial subsurface.</title>
        <authorList>
            <person name="Probst A.J."/>
            <person name="Ladd B."/>
            <person name="Jarett J.K."/>
            <person name="Geller-Mcgrath D.E."/>
            <person name="Sieber C.M.K."/>
            <person name="Emerson J.B."/>
            <person name="Anantharaman K."/>
            <person name="Thomas B.C."/>
            <person name="Malmstrom R."/>
            <person name="Stieglmeier M."/>
            <person name="Klingl A."/>
            <person name="Woyke T."/>
            <person name="Ryan C.M."/>
            <person name="Banfield J.F."/>
        </authorList>
    </citation>
    <scope>NUCLEOTIDE SEQUENCE [LARGE SCALE GENOMIC DNA]</scope>
</reference>
<dbReference type="PANTHER" id="PTHR43540">
    <property type="entry name" value="PEROXYUREIDOACRYLATE/UREIDOACRYLATE AMIDOHYDROLASE-RELATED"/>
    <property type="match status" value="1"/>
</dbReference>
<dbReference type="AlphaFoldDB" id="A0A2M6WHD0"/>
<dbReference type="Gene3D" id="3.40.50.850">
    <property type="entry name" value="Isochorismatase-like"/>
    <property type="match status" value="1"/>
</dbReference>
<dbReference type="InterPro" id="IPR000868">
    <property type="entry name" value="Isochorismatase-like_dom"/>
</dbReference>
<dbReference type="GO" id="GO:0016787">
    <property type="term" value="F:hydrolase activity"/>
    <property type="evidence" value="ECO:0007669"/>
    <property type="project" value="UniProtKB-KW"/>
</dbReference>
<organism evidence="3 4">
    <name type="scientific">Candidatus Harrisonbacteria bacterium CG10_big_fil_rev_8_21_14_0_10_42_17</name>
    <dbReference type="NCBI Taxonomy" id="1974584"/>
    <lineage>
        <taxon>Bacteria</taxon>
        <taxon>Candidatus Harrisoniibacteriota</taxon>
    </lineage>
</organism>
<dbReference type="CDD" id="cd00431">
    <property type="entry name" value="cysteine_hydrolases"/>
    <property type="match status" value="1"/>
</dbReference>
<protein>
    <recommendedName>
        <fullName evidence="2">Isochorismatase-like domain-containing protein</fullName>
    </recommendedName>
</protein>
<proteinExistence type="predicted"/>
<evidence type="ECO:0000259" key="2">
    <source>
        <dbReference type="Pfam" id="PF00857"/>
    </source>
</evidence>